<sequence length="948" mass="106962">MPKNPWTYRKRKKRRKTRKIEIYETDAATIEQFRSVDRVTSEHEKENESSSVGENVPKRSPSNVLETTNIKTELEETTTQNFSSNMQPESMLSEISSFSSLSASQNYNENFNNSEELQMAEEMQTKSVSVTKVIFISEFEDCTTQSREISSQTLIENVSHNIQPELLSSAISPYSLLNTSNNYDENCKRKNPEVLPIAKRIKTEPMDMVYDSEISLNRTEEMTVESSHNAVMCEDSTAQSKASINIPANIDGNFKQKIKQEQLGEDSNSNLNEISPELPNSVDFQSTENPKKSDGLSDECVVIEKPKIKYEIIDLSCELNDISTTCAQTFNSADKFYKNEKSTDKSYSFPKPKVTVKTEQDTISVTSINRDLPSTVSNSDIDLNAQHTHVRNQEYSTTVVSVFEKSINSNHNNDVQMYSENSDEECSEKESCNDEDCVRSNSIFSDECIITESLPVSKVNEKEYQSSQMDSSDGRPYHHQFPTPLLGYIRKHIILDMAKVSEMKPLINKLKIENKRRNKERLQEKPETELGPTFETLYFLERSESPIIDYEEESPAQQSFDEQVAENSTLNKLMNITSLPSYSSGMEEMGKPGLKNVDQINLVDSDQSNVIQNIGNTSLTFGVPSRSSDFNSMSHSLIETHNLSVHSFQKRNTNEIGSPTPEHSSVGCVNCPLSKEDLRKIINNVTETANLNDESNINIQKADSKYDLSSVNNQSFLCKRVNHGAAASYNDLCSKTLLNRNNTNVLSADSHSANVKGDIFETTKRMKQSPKMGEVPTFKDSKIKKISLEEYRKKNWLNPRDPRRRTRPMSIEGNLTTPVLSPHFISNNLPSNSPAKGYSPSIAPNYPVSSQTPFTPMNTFSSDHIQGFPPNTNSRNFNIPVNVLDYPQNTNLTFRNCDYSPFTAADYLQTRNSVTTAISSNPSQNYPSLITVDHLKSILTTTNVQMIN</sequence>
<evidence type="ECO:0000313" key="2">
    <source>
        <dbReference type="EMBL" id="GFT54731.1"/>
    </source>
</evidence>
<keyword evidence="3" id="KW-1185">Reference proteome</keyword>
<dbReference type="AlphaFoldDB" id="A0A8X6P7J0"/>
<evidence type="ECO:0000313" key="3">
    <source>
        <dbReference type="Proteomes" id="UP000887013"/>
    </source>
</evidence>
<protein>
    <submittedName>
        <fullName evidence="2">Uncharacterized protein</fullName>
    </submittedName>
</protein>
<gene>
    <name evidence="2" type="ORF">NPIL_407001</name>
</gene>
<reference evidence="2" key="1">
    <citation type="submission" date="2020-08" db="EMBL/GenBank/DDBJ databases">
        <title>Multicomponent nature underlies the extraordinary mechanical properties of spider dragline silk.</title>
        <authorList>
            <person name="Kono N."/>
            <person name="Nakamura H."/>
            <person name="Mori M."/>
            <person name="Yoshida Y."/>
            <person name="Ohtoshi R."/>
            <person name="Malay A.D."/>
            <person name="Moran D.A.P."/>
            <person name="Tomita M."/>
            <person name="Numata K."/>
            <person name="Arakawa K."/>
        </authorList>
    </citation>
    <scope>NUCLEOTIDE SEQUENCE</scope>
</reference>
<feature type="region of interest" description="Disordered" evidence="1">
    <location>
        <begin position="34"/>
        <end position="62"/>
    </location>
</feature>
<comment type="caution">
    <text evidence="2">The sequence shown here is derived from an EMBL/GenBank/DDBJ whole genome shotgun (WGS) entry which is preliminary data.</text>
</comment>
<evidence type="ECO:0000256" key="1">
    <source>
        <dbReference type="SAM" id="MobiDB-lite"/>
    </source>
</evidence>
<name>A0A8X6P7J0_NEPPI</name>
<feature type="compositionally biased region" description="Basic and acidic residues" evidence="1">
    <location>
        <begin position="34"/>
        <end position="48"/>
    </location>
</feature>
<feature type="region of interest" description="Disordered" evidence="1">
    <location>
        <begin position="262"/>
        <end position="296"/>
    </location>
</feature>
<dbReference type="EMBL" id="BMAW01017595">
    <property type="protein sequence ID" value="GFT54731.1"/>
    <property type="molecule type" value="Genomic_DNA"/>
</dbReference>
<dbReference type="Proteomes" id="UP000887013">
    <property type="component" value="Unassembled WGS sequence"/>
</dbReference>
<accession>A0A8X6P7J0</accession>
<proteinExistence type="predicted"/>
<organism evidence="2 3">
    <name type="scientific">Nephila pilipes</name>
    <name type="common">Giant wood spider</name>
    <name type="synonym">Nephila maculata</name>
    <dbReference type="NCBI Taxonomy" id="299642"/>
    <lineage>
        <taxon>Eukaryota</taxon>
        <taxon>Metazoa</taxon>
        <taxon>Ecdysozoa</taxon>
        <taxon>Arthropoda</taxon>
        <taxon>Chelicerata</taxon>
        <taxon>Arachnida</taxon>
        <taxon>Araneae</taxon>
        <taxon>Araneomorphae</taxon>
        <taxon>Entelegynae</taxon>
        <taxon>Araneoidea</taxon>
        <taxon>Nephilidae</taxon>
        <taxon>Nephila</taxon>
    </lineage>
</organism>